<evidence type="ECO:0000313" key="3">
    <source>
        <dbReference type="Proteomes" id="UP001360953"/>
    </source>
</evidence>
<evidence type="ECO:0000256" key="1">
    <source>
        <dbReference type="SAM" id="Phobius"/>
    </source>
</evidence>
<accession>A0ABR1M3D3</accession>
<comment type="caution">
    <text evidence="2">The sequence shown here is derived from an EMBL/GenBank/DDBJ whole genome shotgun (WGS) entry which is preliminary data.</text>
</comment>
<feature type="transmembrane region" description="Helical" evidence="1">
    <location>
        <begin position="28"/>
        <end position="49"/>
    </location>
</feature>
<keyword evidence="1" id="KW-0812">Transmembrane</keyword>
<keyword evidence="3" id="KW-1185">Reference proteome</keyword>
<feature type="transmembrane region" description="Helical" evidence="1">
    <location>
        <begin position="56"/>
        <end position="76"/>
    </location>
</feature>
<dbReference type="RefSeq" id="XP_066658392.1">
    <property type="nucleotide sequence ID" value="XM_066799035.1"/>
</dbReference>
<gene>
    <name evidence="2" type="ORF">J3D65DRAFT_612612</name>
</gene>
<dbReference type="Proteomes" id="UP001360953">
    <property type="component" value="Unassembled WGS sequence"/>
</dbReference>
<reference evidence="2 3" key="1">
    <citation type="submission" date="2024-04" db="EMBL/GenBank/DDBJ databases">
        <title>Phyllosticta paracitricarpa is synonymous to the EU quarantine fungus P. citricarpa based on phylogenomic analyses.</title>
        <authorList>
            <consortium name="Lawrence Berkeley National Laboratory"/>
            <person name="Van ingen-buijs V.A."/>
            <person name="Van westerhoven A.C."/>
            <person name="Haridas S."/>
            <person name="Skiadas P."/>
            <person name="Martin F."/>
            <person name="Groenewald J.Z."/>
            <person name="Crous P.W."/>
            <person name="Seidl M.F."/>
        </authorList>
    </citation>
    <scope>NUCLEOTIDE SEQUENCE [LARGE SCALE GENOMIC DNA]</scope>
    <source>
        <strain evidence="2 3">CPC 17464</strain>
    </source>
</reference>
<protein>
    <recommendedName>
        <fullName evidence="4">Secreted peptide</fullName>
    </recommendedName>
</protein>
<sequence length="95" mass="10568">MMMVVLCACHSPILRVCRSPCSTQASTSFYGFLLLLSFFMIPCAACTYGTPFRRTCIWIIGFLLPSLPLPFSFPFFRACCSGAPCCTRIFKNGVM</sequence>
<name>A0ABR1M3D3_9PEZI</name>
<evidence type="ECO:0008006" key="4">
    <source>
        <dbReference type="Google" id="ProtNLM"/>
    </source>
</evidence>
<keyword evidence="1" id="KW-0472">Membrane</keyword>
<keyword evidence="1" id="KW-1133">Transmembrane helix</keyword>
<proteinExistence type="predicted"/>
<evidence type="ECO:0000313" key="2">
    <source>
        <dbReference type="EMBL" id="KAK7542099.1"/>
    </source>
</evidence>
<dbReference type="GeneID" id="92031941"/>
<dbReference type="EMBL" id="JBBPEH010000002">
    <property type="protein sequence ID" value="KAK7542099.1"/>
    <property type="molecule type" value="Genomic_DNA"/>
</dbReference>
<organism evidence="2 3">
    <name type="scientific">Phyllosticta citribraziliensis</name>
    <dbReference type="NCBI Taxonomy" id="989973"/>
    <lineage>
        <taxon>Eukaryota</taxon>
        <taxon>Fungi</taxon>
        <taxon>Dikarya</taxon>
        <taxon>Ascomycota</taxon>
        <taxon>Pezizomycotina</taxon>
        <taxon>Dothideomycetes</taxon>
        <taxon>Dothideomycetes incertae sedis</taxon>
        <taxon>Botryosphaeriales</taxon>
        <taxon>Phyllostictaceae</taxon>
        <taxon>Phyllosticta</taxon>
    </lineage>
</organism>